<dbReference type="SUPFAM" id="SSF47598">
    <property type="entry name" value="Ribbon-helix-helix"/>
    <property type="match status" value="1"/>
</dbReference>
<dbReference type="CDD" id="cd21631">
    <property type="entry name" value="RHH_CopG_NikR-like"/>
    <property type="match status" value="1"/>
</dbReference>
<evidence type="ECO:0000313" key="3">
    <source>
        <dbReference type="Proteomes" id="UP000180166"/>
    </source>
</evidence>
<dbReference type="InterPro" id="IPR002145">
    <property type="entry name" value="CopG"/>
</dbReference>
<dbReference type="InterPro" id="IPR010985">
    <property type="entry name" value="Ribbon_hlx_hlx"/>
</dbReference>
<dbReference type="EMBL" id="CP017839">
    <property type="protein sequence ID" value="APB00849.1"/>
    <property type="molecule type" value="Genomic_DNA"/>
</dbReference>
<reference evidence="2 3" key="1">
    <citation type="submission" date="2016-10" db="EMBL/GenBank/DDBJ databases">
        <title>Genome sequence of Nocardia seriolae strain EM150506, isolated from Anguila japonica.</title>
        <authorList>
            <person name="Han H.-J."/>
        </authorList>
    </citation>
    <scope>NUCLEOTIDE SEQUENCE [LARGE SCALE GENOMIC DNA]</scope>
    <source>
        <strain evidence="2 3">EM150506</strain>
    </source>
</reference>
<accession>A0A0B8NA81</accession>
<dbReference type="AlphaFoldDB" id="A0A0B8NA81"/>
<gene>
    <name evidence="2" type="ORF">NS506_06818</name>
</gene>
<proteinExistence type="predicted"/>
<feature type="domain" description="Ribbon-helix-helix protein CopG" evidence="1">
    <location>
        <begin position="17"/>
        <end position="53"/>
    </location>
</feature>
<name>A0A0B8NA81_9NOCA</name>
<dbReference type="KEGG" id="nsr:NS506_06818"/>
<dbReference type="Pfam" id="PF01402">
    <property type="entry name" value="RHH_1"/>
    <property type="match status" value="1"/>
</dbReference>
<dbReference type="Proteomes" id="UP000180166">
    <property type="component" value="Chromosome"/>
</dbReference>
<evidence type="ECO:0000259" key="1">
    <source>
        <dbReference type="Pfam" id="PF01402"/>
    </source>
</evidence>
<sequence>MSLPVTSRWYDFPVAWTLRLSEDEEAALSAQAVMEGRSKHEIARDAIRNYINRHSTWDEYLSDGSVVYG</sequence>
<protein>
    <recommendedName>
        <fullName evidence="1">Ribbon-helix-helix protein CopG domain-containing protein</fullName>
    </recommendedName>
</protein>
<organism evidence="2 3">
    <name type="scientific">Nocardia seriolae</name>
    <dbReference type="NCBI Taxonomy" id="37332"/>
    <lineage>
        <taxon>Bacteria</taxon>
        <taxon>Bacillati</taxon>
        <taxon>Actinomycetota</taxon>
        <taxon>Actinomycetes</taxon>
        <taxon>Mycobacteriales</taxon>
        <taxon>Nocardiaceae</taxon>
        <taxon>Nocardia</taxon>
    </lineage>
</organism>
<evidence type="ECO:0000313" key="2">
    <source>
        <dbReference type="EMBL" id="APB00849.1"/>
    </source>
</evidence>
<dbReference type="GO" id="GO:0006355">
    <property type="term" value="P:regulation of DNA-templated transcription"/>
    <property type="evidence" value="ECO:0007669"/>
    <property type="project" value="InterPro"/>
</dbReference>